<feature type="transmembrane region" description="Helical" evidence="1">
    <location>
        <begin position="69"/>
        <end position="94"/>
    </location>
</feature>
<protein>
    <submittedName>
        <fullName evidence="2">Uncharacterized protein</fullName>
    </submittedName>
</protein>
<reference evidence="2" key="1">
    <citation type="submission" date="2021-02" db="EMBL/GenBank/DDBJ databases">
        <authorList>
            <person name="Nowell W R."/>
        </authorList>
    </citation>
    <scope>NUCLEOTIDE SEQUENCE</scope>
</reference>
<evidence type="ECO:0000313" key="3">
    <source>
        <dbReference type="Proteomes" id="UP000676336"/>
    </source>
</evidence>
<keyword evidence="1" id="KW-0812">Transmembrane</keyword>
<feature type="non-terminal residue" evidence="2">
    <location>
        <position position="1"/>
    </location>
</feature>
<dbReference type="AlphaFoldDB" id="A0A8S2WII3"/>
<evidence type="ECO:0000313" key="2">
    <source>
        <dbReference type="EMBL" id="CAF4447726.1"/>
    </source>
</evidence>
<gene>
    <name evidence="2" type="ORF">SMN809_LOCUS32564</name>
</gene>
<proteinExistence type="predicted"/>
<accession>A0A8S2WII3</accession>
<evidence type="ECO:0000256" key="1">
    <source>
        <dbReference type="SAM" id="Phobius"/>
    </source>
</evidence>
<dbReference type="EMBL" id="CAJOBI010068652">
    <property type="protein sequence ID" value="CAF4447726.1"/>
    <property type="molecule type" value="Genomic_DNA"/>
</dbReference>
<keyword evidence="1" id="KW-1133">Transmembrane helix</keyword>
<sequence length="97" mass="10585">MLLYFALERLLMRRLRKRVILAPMSCRINNVSNQASVQEIQCDVNELPDMSSGSSGVSSRAKPIISKTVLIVLLVIVCVVAIAAITVPLLLTFLTSA</sequence>
<keyword evidence="1" id="KW-0472">Membrane</keyword>
<dbReference type="Proteomes" id="UP000676336">
    <property type="component" value="Unassembled WGS sequence"/>
</dbReference>
<organism evidence="2 3">
    <name type="scientific">Rotaria magnacalcarata</name>
    <dbReference type="NCBI Taxonomy" id="392030"/>
    <lineage>
        <taxon>Eukaryota</taxon>
        <taxon>Metazoa</taxon>
        <taxon>Spiralia</taxon>
        <taxon>Gnathifera</taxon>
        <taxon>Rotifera</taxon>
        <taxon>Eurotatoria</taxon>
        <taxon>Bdelloidea</taxon>
        <taxon>Philodinida</taxon>
        <taxon>Philodinidae</taxon>
        <taxon>Rotaria</taxon>
    </lineage>
</organism>
<name>A0A8S2WII3_9BILA</name>
<comment type="caution">
    <text evidence="2">The sequence shown here is derived from an EMBL/GenBank/DDBJ whole genome shotgun (WGS) entry which is preliminary data.</text>
</comment>